<evidence type="ECO:0000313" key="1">
    <source>
        <dbReference type="EMBL" id="SPU55890.1"/>
    </source>
</evidence>
<evidence type="ECO:0000313" key="2">
    <source>
        <dbReference type="Proteomes" id="UP000251186"/>
    </source>
</evidence>
<name>A0A2X1BHF5_BREVE</name>
<accession>A0A2X1BHF5</accession>
<protein>
    <submittedName>
        <fullName evidence="1">Uncharacterized protein</fullName>
    </submittedName>
</protein>
<reference evidence="1 2" key="1">
    <citation type="submission" date="2018-06" db="EMBL/GenBank/DDBJ databases">
        <authorList>
            <consortium name="Pathogen Informatics"/>
            <person name="Doyle S."/>
        </authorList>
    </citation>
    <scope>NUCLEOTIDE SEQUENCE [LARGE SCALE GENOMIC DNA]</scope>
    <source>
        <strain evidence="1 2">NCTC11166</strain>
    </source>
</reference>
<dbReference type="AlphaFoldDB" id="A0A2X1BHF5"/>
<dbReference type="Proteomes" id="UP000251186">
    <property type="component" value="Unassembled WGS sequence"/>
</dbReference>
<gene>
    <name evidence="1" type="ORF">NCTC11166_03293</name>
</gene>
<dbReference type="RefSeq" id="WP_112863721.1">
    <property type="nucleotide sequence ID" value="NZ_UAQP01000014.1"/>
</dbReference>
<proteinExistence type="predicted"/>
<dbReference type="EMBL" id="UAQP01000014">
    <property type="protein sequence ID" value="SPU55890.1"/>
    <property type="molecule type" value="Genomic_DNA"/>
</dbReference>
<sequence length="105" mass="11168">MTKLKATRQKMAPASPGDLVVLQIQGTVGWTVLSVAEVDEDGAITAVFDVDGRAIAIYRMTDSLSSWFVCGSERLREGAHAELQGLTSPDIAAIKAAFRECAADV</sequence>
<organism evidence="1 2">
    <name type="scientific">Brevundimonas vesicularis</name>
    <name type="common">Pseudomonas vesicularis</name>
    <dbReference type="NCBI Taxonomy" id="41276"/>
    <lineage>
        <taxon>Bacteria</taxon>
        <taxon>Pseudomonadati</taxon>
        <taxon>Pseudomonadota</taxon>
        <taxon>Alphaproteobacteria</taxon>
        <taxon>Caulobacterales</taxon>
        <taxon>Caulobacteraceae</taxon>
        <taxon>Brevundimonas</taxon>
    </lineage>
</organism>